<feature type="transmembrane region" description="Helical" evidence="6">
    <location>
        <begin position="64"/>
        <end position="82"/>
    </location>
</feature>
<dbReference type="EMBL" id="WMIG01000004">
    <property type="protein sequence ID" value="MTH59832.1"/>
    <property type="molecule type" value="Genomic_DNA"/>
</dbReference>
<sequence>MNSRDSQLSERLQTGFLGVIAFGLIMFLLVQARFLLICLAIAIIIFSLTSDAISAFARLRVPNWLATTLALIAIAISLLWAATTVVAQVNEVVSTSILYADRAQAALSSLSQRWGPQVQESIATFLGSIDFAGWIRSAAGQASSLISGSVLVVTFVGFMFSERIWFPVKIENLTGDPARAENVLHVIHTIMRRVNRYLVVKAAISAVTAALIWVIFRAAGLELSGAMATLTFILNFIPTIGTIIATGTAIAVILAQTGDPTATLIIGGACTAVQFLIGNILDPLLLGQTLRLSTFGIILALAFWGALWGIAGTFLAVPIMVAVMIVCAQIPWLRPVAILLSHEGLPDEEPPDPLRLRG</sequence>
<accession>A0A844HQD4</accession>
<name>A0A844HQD4_9RHOB</name>
<dbReference type="PANTHER" id="PTHR21716">
    <property type="entry name" value="TRANSMEMBRANE PROTEIN"/>
    <property type="match status" value="1"/>
</dbReference>
<evidence type="ECO:0000256" key="2">
    <source>
        <dbReference type="ARBA" id="ARBA00009773"/>
    </source>
</evidence>
<feature type="transmembrane region" description="Helical" evidence="6">
    <location>
        <begin position="262"/>
        <end position="281"/>
    </location>
</feature>
<dbReference type="Pfam" id="PF01594">
    <property type="entry name" value="AI-2E_transport"/>
    <property type="match status" value="1"/>
</dbReference>
<evidence type="ECO:0000256" key="1">
    <source>
        <dbReference type="ARBA" id="ARBA00004141"/>
    </source>
</evidence>
<evidence type="ECO:0000256" key="3">
    <source>
        <dbReference type="ARBA" id="ARBA00022692"/>
    </source>
</evidence>
<feature type="transmembrane region" description="Helical" evidence="6">
    <location>
        <begin position="12"/>
        <end position="28"/>
    </location>
</feature>
<feature type="transmembrane region" description="Helical" evidence="6">
    <location>
        <begin position="198"/>
        <end position="220"/>
    </location>
</feature>
<dbReference type="GO" id="GO:0016020">
    <property type="term" value="C:membrane"/>
    <property type="evidence" value="ECO:0007669"/>
    <property type="project" value="UniProtKB-SubCell"/>
</dbReference>
<keyword evidence="8" id="KW-1185">Reference proteome</keyword>
<dbReference type="AlphaFoldDB" id="A0A844HQD4"/>
<dbReference type="InterPro" id="IPR002549">
    <property type="entry name" value="AI-2E-like"/>
</dbReference>
<keyword evidence="5 6" id="KW-0472">Membrane</keyword>
<comment type="subcellular location">
    <subcellularLocation>
        <location evidence="1">Membrane</location>
        <topology evidence="1">Multi-pass membrane protein</topology>
    </subcellularLocation>
</comment>
<dbReference type="OrthoDB" id="9799225at2"/>
<comment type="similarity">
    <text evidence="2">Belongs to the autoinducer-2 exporter (AI-2E) (TC 2.A.86) family.</text>
</comment>
<evidence type="ECO:0000256" key="5">
    <source>
        <dbReference type="ARBA" id="ARBA00023136"/>
    </source>
</evidence>
<dbReference type="RefSeq" id="WP_155039752.1">
    <property type="nucleotide sequence ID" value="NZ_JBHGCD010000020.1"/>
</dbReference>
<keyword evidence="3 6" id="KW-0812">Transmembrane</keyword>
<feature type="transmembrane region" description="Helical" evidence="6">
    <location>
        <begin position="138"/>
        <end position="160"/>
    </location>
</feature>
<evidence type="ECO:0000256" key="4">
    <source>
        <dbReference type="ARBA" id="ARBA00022989"/>
    </source>
</evidence>
<comment type="caution">
    <text evidence="7">The sequence shown here is derived from an EMBL/GenBank/DDBJ whole genome shotgun (WGS) entry which is preliminary data.</text>
</comment>
<gene>
    <name evidence="7" type="ORF">GL300_11495</name>
</gene>
<evidence type="ECO:0000313" key="8">
    <source>
        <dbReference type="Proteomes" id="UP000449846"/>
    </source>
</evidence>
<reference evidence="7 8" key="1">
    <citation type="submission" date="2019-11" db="EMBL/GenBank/DDBJ databases">
        <authorList>
            <person name="Dong K."/>
        </authorList>
    </citation>
    <scope>NUCLEOTIDE SEQUENCE [LARGE SCALE GENOMIC DNA]</scope>
    <source>
        <strain evidence="7 8">NBRC 112902</strain>
    </source>
</reference>
<feature type="transmembrane region" description="Helical" evidence="6">
    <location>
        <begin position="293"/>
        <end position="326"/>
    </location>
</feature>
<feature type="transmembrane region" description="Helical" evidence="6">
    <location>
        <begin position="34"/>
        <end position="57"/>
    </location>
</feature>
<dbReference type="GO" id="GO:0055085">
    <property type="term" value="P:transmembrane transport"/>
    <property type="evidence" value="ECO:0007669"/>
    <property type="project" value="TreeGrafter"/>
</dbReference>
<dbReference type="PANTHER" id="PTHR21716:SF64">
    <property type="entry name" value="AI-2 TRANSPORT PROTEIN TQSA"/>
    <property type="match status" value="1"/>
</dbReference>
<protein>
    <submittedName>
        <fullName evidence="7">AI-2E family transporter</fullName>
    </submittedName>
</protein>
<keyword evidence="4 6" id="KW-1133">Transmembrane helix</keyword>
<evidence type="ECO:0000256" key="6">
    <source>
        <dbReference type="SAM" id="Phobius"/>
    </source>
</evidence>
<feature type="transmembrane region" description="Helical" evidence="6">
    <location>
        <begin position="232"/>
        <end position="255"/>
    </location>
</feature>
<proteinExistence type="inferred from homology"/>
<evidence type="ECO:0000313" key="7">
    <source>
        <dbReference type="EMBL" id="MTH59832.1"/>
    </source>
</evidence>
<dbReference type="Proteomes" id="UP000449846">
    <property type="component" value="Unassembled WGS sequence"/>
</dbReference>
<organism evidence="7 8">
    <name type="scientific">Paracoccus litorisediminis</name>
    <dbReference type="NCBI Taxonomy" id="2006130"/>
    <lineage>
        <taxon>Bacteria</taxon>
        <taxon>Pseudomonadati</taxon>
        <taxon>Pseudomonadota</taxon>
        <taxon>Alphaproteobacteria</taxon>
        <taxon>Rhodobacterales</taxon>
        <taxon>Paracoccaceae</taxon>
        <taxon>Paracoccus</taxon>
    </lineage>
</organism>